<dbReference type="Pfam" id="PF04166">
    <property type="entry name" value="PdxA"/>
    <property type="match status" value="1"/>
</dbReference>
<evidence type="ECO:0000313" key="5">
    <source>
        <dbReference type="Proteomes" id="UP000596827"/>
    </source>
</evidence>
<evidence type="ECO:0000256" key="1">
    <source>
        <dbReference type="ARBA" id="ARBA00022723"/>
    </source>
</evidence>
<dbReference type="GO" id="GO:0016491">
    <property type="term" value="F:oxidoreductase activity"/>
    <property type="evidence" value="ECO:0007669"/>
    <property type="project" value="UniProtKB-KW"/>
</dbReference>
<dbReference type="GO" id="GO:0046872">
    <property type="term" value="F:metal ion binding"/>
    <property type="evidence" value="ECO:0007669"/>
    <property type="project" value="UniProtKB-KW"/>
</dbReference>
<keyword evidence="1" id="KW-0479">Metal-binding</keyword>
<dbReference type="Gene3D" id="3.40.718.10">
    <property type="entry name" value="Isopropylmalate Dehydrogenase"/>
    <property type="match status" value="1"/>
</dbReference>
<protein>
    <submittedName>
        <fullName evidence="4">4-hydroxythreonine-4-phosphate dehydrogenase PdxA</fullName>
    </submittedName>
</protein>
<proteinExistence type="predicted"/>
<keyword evidence="5" id="KW-1185">Reference proteome</keyword>
<name>A0A923M5K7_9BURK</name>
<dbReference type="InterPro" id="IPR005255">
    <property type="entry name" value="PdxA_fam"/>
</dbReference>
<evidence type="ECO:0000313" key="4">
    <source>
        <dbReference type="EMBL" id="MBC5762992.1"/>
    </source>
</evidence>
<reference evidence="4" key="1">
    <citation type="submission" date="2020-08" db="EMBL/GenBank/DDBJ databases">
        <title>Ramlibacter sp. GTP1 16S ribosomal RNA gene genome sequencing and assembly.</title>
        <authorList>
            <person name="Kang M."/>
        </authorList>
    </citation>
    <scope>NUCLEOTIDE SEQUENCE</scope>
    <source>
        <strain evidence="4">GTP1</strain>
    </source>
</reference>
<comment type="caution">
    <text evidence="4">The sequence shown here is derived from an EMBL/GenBank/DDBJ whole genome shotgun (WGS) entry which is preliminary data.</text>
</comment>
<keyword evidence="2" id="KW-0560">Oxidoreductase</keyword>
<dbReference type="PANTHER" id="PTHR30004">
    <property type="entry name" value="4-HYDROXYTHREONINE-4-PHOSPHATE DEHYDROGENASE"/>
    <property type="match status" value="1"/>
</dbReference>
<dbReference type="AlphaFoldDB" id="A0A923M5K7"/>
<gene>
    <name evidence="4" type="ORF">H8R02_00905</name>
</gene>
<dbReference type="SUPFAM" id="SSF53659">
    <property type="entry name" value="Isocitrate/Isopropylmalate dehydrogenase-like"/>
    <property type="match status" value="1"/>
</dbReference>
<accession>A0A923M5K7</accession>
<evidence type="ECO:0000256" key="2">
    <source>
        <dbReference type="ARBA" id="ARBA00023002"/>
    </source>
</evidence>
<organism evidence="4 5">
    <name type="scientific">Ramlibacter albus</name>
    <dbReference type="NCBI Taxonomy" id="2079448"/>
    <lineage>
        <taxon>Bacteria</taxon>
        <taxon>Pseudomonadati</taxon>
        <taxon>Pseudomonadota</taxon>
        <taxon>Betaproteobacteria</taxon>
        <taxon>Burkholderiales</taxon>
        <taxon>Comamonadaceae</taxon>
        <taxon>Ramlibacter</taxon>
    </lineage>
</organism>
<dbReference type="PANTHER" id="PTHR30004:SF6">
    <property type="entry name" value="D-THREONATE 4-PHOSPHATE DEHYDROGENASE"/>
    <property type="match status" value="1"/>
</dbReference>
<dbReference type="EMBL" id="JACORU010000001">
    <property type="protein sequence ID" value="MBC5762992.1"/>
    <property type="molecule type" value="Genomic_DNA"/>
</dbReference>
<keyword evidence="3" id="KW-0520">NAD</keyword>
<dbReference type="GO" id="GO:0051287">
    <property type="term" value="F:NAD binding"/>
    <property type="evidence" value="ECO:0007669"/>
    <property type="project" value="InterPro"/>
</dbReference>
<evidence type="ECO:0000256" key="3">
    <source>
        <dbReference type="ARBA" id="ARBA00023027"/>
    </source>
</evidence>
<sequence>MSRPRIAVALGDPNGIGPEIAVKAARACRSEADIMLVGAARVTEDSIRRFGNRESFATRDVQCMGPDDYRPGEVSAAAGRATVGFIEEAVAMALAGEVDAVISCPCSETAVNMAGIRFAGFQPLVAQLTGTPPDETFMMLVAGGLRISHVTLHEGVGHALARMTPELVCKAARATDLMLRRLHVERPRLAMFGINPHAGEGGLFGDEDERVTKPAAEQLRAEGLRVEGPLPADLVLSQRAHDGYLAMFHDQGHIPVKLLSPLRATSLTLGPPVIFASVAHGCAHDIAGLGRADPAALQQAISLLSSHLAQEPA</sequence>
<dbReference type="RefSeq" id="WP_187079467.1">
    <property type="nucleotide sequence ID" value="NZ_JACORU010000001.1"/>
</dbReference>
<dbReference type="Proteomes" id="UP000596827">
    <property type="component" value="Unassembled WGS sequence"/>
</dbReference>